<proteinExistence type="predicted"/>
<name>L0AW84_THEEQ</name>
<keyword evidence="2" id="KW-1185">Reference proteome</keyword>
<protein>
    <submittedName>
        <fullName evidence="1">Uncharacterized protein</fullName>
    </submittedName>
</protein>
<evidence type="ECO:0000313" key="2">
    <source>
        <dbReference type="Proteomes" id="UP000031512"/>
    </source>
</evidence>
<accession>L0AW84</accession>
<sequence length="720" mass="84145">MYIVNCGQRNRILRQILHFKAADIPSRNYGSSKLDLIRDVSATRLQWEHNKNQSDCNHTSDDYSDVNKPKYTVFQKNLTVKSITGTKYVAALQNVSKDTPEDKLLKLLSDISSDIDEFSPYELIDIGYYLTRLNRPSCPSVAEPIMHRFFSLPERYSCLNGVYIHRLLRTLFIYQDVTYRVWIYEVAKIIGVKHNHLSMRDLQLIIDDLSLFYDACAQSVLALFEKTVINRAHQLELYRLPLMAHALGRCCYNSINVAKAIHDVYLSKINDPDFYSRNLIGLLLKGYCSFHFHPGFKFLGKIWSDTKERFDVIEFKYLSWLMDSFLKLRYFTYAPLILEELIAKCDILSHLEYTDFIIGCWSIQSHFLALEFRPYIDKGTIWQEDMHKYQEKYLFEGVFPDDSDTFSNDYTPRDLEIDNSKETLENIYIYYKRLMSIIIKDMPIKIYKSTPPYRVTQFEVLTRLLAIYPNPRDFSFVLPLRKYDTTYPIAELLNKNTKIPEDNVDDIFIDFDHFALSKFFGPNHLNNDEIIDAFKAEGDSVEVVSGIAIKDSSLSASPPKLEPLNGLLKQYIHSFFFRTPAIAPRGLRLLVQGLIRIHFEQREDCVLDPDLLPSTKSQRYDRPLSCAILREVYRKLVCFNTDDLLVTLFCMITLRMFELPLAEEFLHQLTGMWTYFGKENTFLKGQLVMIALFYRTLSIKLPDLYSKLDQKSIKLIIDKA</sequence>
<dbReference type="RefSeq" id="XP_004828830.1">
    <property type="nucleotide sequence ID" value="XM_004828773.1"/>
</dbReference>
<evidence type="ECO:0000313" key="1">
    <source>
        <dbReference type="EMBL" id="AFZ79164.1"/>
    </source>
</evidence>
<dbReference type="KEGG" id="beq:BEWA_020100"/>
<gene>
    <name evidence="1" type="ORF">BEWA_020100</name>
</gene>
<organism evidence="1 2">
    <name type="scientific">Theileria equi strain WA</name>
    <dbReference type="NCBI Taxonomy" id="1537102"/>
    <lineage>
        <taxon>Eukaryota</taxon>
        <taxon>Sar</taxon>
        <taxon>Alveolata</taxon>
        <taxon>Apicomplexa</taxon>
        <taxon>Aconoidasida</taxon>
        <taxon>Piroplasmida</taxon>
        <taxon>Theileriidae</taxon>
        <taxon>Theileria</taxon>
    </lineage>
</organism>
<reference evidence="1 2" key="1">
    <citation type="journal article" date="2012" name="BMC Genomics">
        <title>Comparative genomic analysis and phylogenetic position of Theileria equi.</title>
        <authorList>
            <person name="Kappmeyer L.S."/>
            <person name="Thiagarajan M."/>
            <person name="Herndon D.R."/>
            <person name="Ramsay J.D."/>
            <person name="Caler E."/>
            <person name="Djikeng A."/>
            <person name="Gillespie J.J."/>
            <person name="Lau A.O."/>
            <person name="Roalson E.H."/>
            <person name="Silva J.C."/>
            <person name="Silva M.G."/>
            <person name="Suarez C.E."/>
            <person name="Ueti M.W."/>
            <person name="Nene V.M."/>
            <person name="Mealey R.H."/>
            <person name="Knowles D.P."/>
            <person name="Brayton K.A."/>
        </authorList>
    </citation>
    <scope>NUCLEOTIDE SEQUENCE [LARGE SCALE GENOMIC DNA]</scope>
    <source>
        <strain evidence="1 2">WA</strain>
    </source>
</reference>
<dbReference type="VEuPathDB" id="PiroplasmaDB:BEWA_020100"/>
<dbReference type="OrthoDB" id="363855at2759"/>
<dbReference type="AlphaFoldDB" id="L0AW84"/>
<dbReference type="EMBL" id="CP001669">
    <property type="protein sequence ID" value="AFZ79164.1"/>
    <property type="molecule type" value="Genomic_DNA"/>
</dbReference>
<dbReference type="GeneID" id="15805945"/>
<dbReference type="eggNOG" id="ENOG502TN7I">
    <property type="taxonomic scope" value="Eukaryota"/>
</dbReference>
<dbReference type="Proteomes" id="UP000031512">
    <property type="component" value="Chromosome 1"/>
</dbReference>